<accession>A0A2Z5MTD9</accession>
<evidence type="ECO:0000313" key="2">
    <source>
        <dbReference type="EMBL" id="AXF20565.1"/>
    </source>
</evidence>
<evidence type="ECO:0000313" key="3">
    <source>
        <dbReference type="Proteomes" id="UP000253104"/>
    </source>
</evidence>
<dbReference type="Pfam" id="PF06877">
    <property type="entry name" value="RraB"/>
    <property type="match status" value="1"/>
</dbReference>
<dbReference type="Proteomes" id="UP000253104">
    <property type="component" value="Chromosome mHSR5_A"/>
</dbReference>
<dbReference type="Gene3D" id="3.30.70.970">
    <property type="entry name" value="RraB-like"/>
    <property type="match status" value="1"/>
</dbReference>
<dbReference type="SUPFAM" id="SSF89946">
    <property type="entry name" value="Hypothetical protein VC0424"/>
    <property type="match status" value="1"/>
</dbReference>
<organism evidence="2 3">
    <name type="scientific">Burkholderia pyrrocinia</name>
    <name type="common">Pseudomonas pyrrocinia</name>
    <dbReference type="NCBI Taxonomy" id="60550"/>
    <lineage>
        <taxon>Bacteria</taxon>
        <taxon>Pseudomonadati</taxon>
        <taxon>Pseudomonadota</taxon>
        <taxon>Betaproteobacteria</taxon>
        <taxon>Burkholderiales</taxon>
        <taxon>Burkholderiaceae</taxon>
        <taxon>Burkholderia</taxon>
        <taxon>Burkholderia cepacia complex</taxon>
    </lineage>
</organism>
<sequence>MSTVATLMDTAVADVELLRSLDANGDDFSIPRDVEFLMPGPSAEKASIVAGFINDYQYGLATADQLGEIHRVLVVVHMPIQQHNISCVSGFMACVSLLYGLEYDGWDALLRSASDANLGWITLEVALRCAPTTTRQAKIQG</sequence>
<proteinExistence type="predicted"/>
<dbReference type="OrthoDB" id="5739863at2"/>
<gene>
    <name evidence="2" type="ORF">CUJ89_08765</name>
</gene>
<dbReference type="InterPro" id="IPR036701">
    <property type="entry name" value="RraB-like_sf"/>
</dbReference>
<reference evidence="2 3" key="1">
    <citation type="journal article" date="2018" name="ISME J.">
        <title>Involvement of Burkholderiaceae and sulfurous volatiles in disease-suppressive soils.</title>
        <authorList>
            <person name="Carrion V.J."/>
            <person name="Cordovez V."/>
            <person name="Tyc O."/>
            <person name="Etalo D.W."/>
            <person name="de Bruijn I."/>
            <person name="de Jager V.C."/>
            <person name="Medema M.H."/>
            <person name="Eberl L."/>
            <person name="Raaijmakers J.M."/>
        </authorList>
    </citation>
    <scope>NUCLEOTIDE SEQUENCE [LARGE SCALE GENOMIC DNA]</scope>
    <source>
        <strain evidence="3">mHSR5</strain>
    </source>
</reference>
<evidence type="ECO:0000259" key="1">
    <source>
        <dbReference type="Pfam" id="PF06877"/>
    </source>
</evidence>
<feature type="domain" description="Regulator of ribonuclease activity B" evidence="1">
    <location>
        <begin position="15"/>
        <end position="107"/>
    </location>
</feature>
<dbReference type="EMBL" id="CP024902">
    <property type="protein sequence ID" value="AXF20565.1"/>
    <property type="molecule type" value="Genomic_DNA"/>
</dbReference>
<dbReference type="AlphaFoldDB" id="A0A2Z5MTD9"/>
<dbReference type="InterPro" id="IPR009671">
    <property type="entry name" value="RraB_dom"/>
</dbReference>
<name>A0A2Z5MTD9_BURPY</name>
<protein>
    <submittedName>
        <fullName evidence="2">Ribonuclease E inhibitor RraB</fullName>
    </submittedName>
</protein>